<dbReference type="InterPro" id="IPR036691">
    <property type="entry name" value="Endo/exonu/phosph_ase_sf"/>
</dbReference>
<dbReference type="OrthoDB" id="415822at2759"/>
<protein>
    <submittedName>
        <fullName evidence="2">Uncharacterized protein</fullName>
    </submittedName>
</protein>
<dbReference type="STRING" id="42251.A0A2T6ZNA1"/>
<feature type="region of interest" description="Disordered" evidence="1">
    <location>
        <begin position="131"/>
        <end position="186"/>
    </location>
</feature>
<feature type="region of interest" description="Disordered" evidence="1">
    <location>
        <begin position="1"/>
        <end position="24"/>
    </location>
</feature>
<evidence type="ECO:0000256" key="1">
    <source>
        <dbReference type="SAM" id="MobiDB-lite"/>
    </source>
</evidence>
<reference evidence="2 3" key="1">
    <citation type="submission" date="2017-04" db="EMBL/GenBank/DDBJ databases">
        <title>Draft genome sequence of Tuber borchii Vittad., a whitish edible truffle.</title>
        <authorList>
            <consortium name="DOE Joint Genome Institute"/>
            <person name="Murat C."/>
            <person name="Kuo A."/>
            <person name="Barry K.W."/>
            <person name="Clum A."/>
            <person name="Dockter R.B."/>
            <person name="Fauchery L."/>
            <person name="Iotti M."/>
            <person name="Kohler A."/>
            <person name="Labutti K."/>
            <person name="Lindquist E.A."/>
            <person name="Lipzen A."/>
            <person name="Ohm R.A."/>
            <person name="Wang M."/>
            <person name="Grigoriev I.V."/>
            <person name="Zambonelli A."/>
            <person name="Martin F.M."/>
        </authorList>
    </citation>
    <scope>NUCLEOTIDE SEQUENCE [LARGE SCALE GENOMIC DNA]</scope>
    <source>
        <strain evidence="2 3">Tbo3840</strain>
    </source>
</reference>
<dbReference type="Proteomes" id="UP000244722">
    <property type="component" value="Unassembled WGS sequence"/>
</dbReference>
<dbReference type="Gene3D" id="3.60.10.10">
    <property type="entry name" value="Endonuclease/exonuclease/phosphatase"/>
    <property type="match status" value="1"/>
</dbReference>
<sequence length="935" mass="107522">MVGKGEKSGKRGGPGNLGARVMKKEGGKGGKLLLADRKYRVVGGGEAVLGSCEGDWKVYKGLKRVDGGWENDEVRLEDKMVLDGSEWGISGRGDWDIWEDGMEGVEEEGKSSAEAVEEIIERMRGEKDGVEIKKEKVEEGKGNGEEERGESKRGEKNRREEKDECCGGNKKSKGKEVKGVVVEEEEEEGLSSMEKWALEKKVKERREREERKKREKEGVINRGKDRGMGRDSVLEMWKEWQDYEELVKDARYILGVRTEEARSFMLDREIRKVLEISLGGEMGKGGMRRVEREEVTVRSEVVVESGLKEKESLKKEVAVEGGRSYSEVLRGTPEGEEEMEELAEKKDIEVKKWLDDSLERERRSGKVVEVVMDSQSGKSEEEWKVDEVMDKLGVSKNAVDKMKVCGNRVKMVMKDREVAEKIEELGKEVIGEAIGGGVVEVKRNENWVGMVVPGMEVDMWEGKMEELKKKIEEENGIKLMRVPRWLANEDRRRANRLKRVGVIIHVARESIRVKLSEEGLKWKGKCWEEMLKVNRYDAMVELGLAEEMVDVFCFQEVAVSKEEVIYGLDGYEVLGGVESYVKREKGSVVGMLVSGVWSGKYVVLERKQDKIGIRLEISRRKKVDIWNVYVGAGKHRSYVWPEGGRDTVVVGDFNAWSKRWEGEEETNMVEGEIVSRWADEWGLKLGNKVGLITRVDEREGVRGRVLDLAFGGGNVELEVEIGEGVVGLDHKPLMVKVSVEGCEVDREMELRKEVDWVKLEAELKVWKGNGIVWKEGDWDREELDRVVEELEDGIGKRMEECRGRRKWKGGRKRWWNEELEVKRLEVRELEKDWEKRKGKGRKELCVKERKVYRRMVAERKGEYWMKYLEGLELLDSFGFVKTDRDFLTDVPGIRREDGSLEEKDEGKGREIIRGLGKREELEQDVTHMRIARQYY</sequence>
<comment type="caution">
    <text evidence="2">The sequence shown here is derived from an EMBL/GenBank/DDBJ whole genome shotgun (WGS) entry which is preliminary data.</text>
</comment>
<feature type="compositionally biased region" description="Basic and acidic residues" evidence="1">
    <location>
        <begin position="131"/>
        <end position="165"/>
    </location>
</feature>
<gene>
    <name evidence="2" type="ORF">B9Z19DRAFT_1128955</name>
</gene>
<accession>A0A2T6ZNA1</accession>
<evidence type="ECO:0000313" key="2">
    <source>
        <dbReference type="EMBL" id="PUU76969.1"/>
    </source>
</evidence>
<proteinExistence type="predicted"/>
<evidence type="ECO:0000313" key="3">
    <source>
        <dbReference type="Proteomes" id="UP000244722"/>
    </source>
</evidence>
<name>A0A2T6ZNA1_TUBBO</name>
<organism evidence="2 3">
    <name type="scientific">Tuber borchii</name>
    <name type="common">White truffle</name>
    <dbReference type="NCBI Taxonomy" id="42251"/>
    <lineage>
        <taxon>Eukaryota</taxon>
        <taxon>Fungi</taxon>
        <taxon>Dikarya</taxon>
        <taxon>Ascomycota</taxon>
        <taxon>Pezizomycotina</taxon>
        <taxon>Pezizomycetes</taxon>
        <taxon>Pezizales</taxon>
        <taxon>Tuberaceae</taxon>
        <taxon>Tuber</taxon>
    </lineage>
</organism>
<keyword evidence="3" id="KW-1185">Reference proteome</keyword>
<dbReference type="AlphaFoldDB" id="A0A2T6ZNA1"/>
<dbReference type="EMBL" id="NESQ01000168">
    <property type="protein sequence ID" value="PUU76969.1"/>
    <property type="molecule type" value="Genomic_DNA"/>
</dbReference>
<dbReference type="GO" id="GO:0003824">
    <property type="term" value="F:catalytic activity"/>
    <property type="evidence" value="ECO:0007669"/>
    <property type="project" value="InterPro"/>
</dbReference>
<dbReference type="SUPFAM" id="SSF56219">
    <property type="entry name" value="DNase I-like"/>
    <property type="match status" value="1"/>
</dbReference>